<dbReference type="EMBL" id="MU155147">
    <property type="protein sequence ID" value="KAF9484067.1"/>
    <property type="molecule type" value="Genomic_DNA"/>
</dbReference>
<dbReference type="Pfam" id="PF17050">
    <property type="entry name" value="AIM5"/>
    <property type="match status" value="1"/>
</dbReference>
<dbReference type="AlphaFoldDB" id="A0A9P5ZAT3"/>
<dbReference type="GO" id="GO:0042407">
    <property type="term" value="P:cristae formation"/>
    <property type="evidence" value="ECO:0007669"/>
    <property type="project" value="InterPro"/>
</dbReference>
<keyword evidence="8" id="KW-0472">Membrane</keyword>
<evidence type="ECO:0000256" key="10">
    <source>
        <dbReference type="ARBA" id="ARBA00032985"/>
    </source>
</evidence>
<evidence type="ECO:0000256" key="3">
    <source>
        <dbReference type="ARBA" id="ARBA00009188"/>
    </source>
</evidence>
<dbReference type="OrthoDB" id="3351225at2759"/>
<comment type="similarity">
    <text evidence="3 11">Belongs to the MICOS complex subunit Mic12 family.</text>
</comment>
<keyword evidence="14" id="KW-1185">Reference proteome</keyword>
<evidence type="ECO:0000256" key="4">
    <source>
        <dbReference type="ARBA" id="ARBA00018170"/>
    </source>
</evidence>
<organism evidence="13 14">
    <name type="scientific">Pholiota conissans</name>
    <dbReference type="NCBI Taxonomy" id="109636"/>
    <lineage>
        <taxon>Eukaryota</taxon>
        <taxon>Fungi</taxon>
        <taxon>Dikarya</taxon>
        <taxon>Basidiomycota</taxon>
        <taxon>Agaricomycotina</taxon>
        <taxon>Agaricomycetes</taxon>
        <taxon>Agaricomycetidae</taxon>
        <taxon>Agaricales</taxon>
        <taxon>Agaricineae</taxon>
        <taxon>Strophariaceae</taxon>
        <taxon>Pholiota</taxon>
    </lineage>
</organism>
<evidence type="ECO:0000313" key="14">
    <source>
        <dbReference type="Proteomes" id="UP000807469"/>
    </source>
</evidence>
<evidence type="ECO:0000256" key="5">
    <source>
        <dbReference type="ARBA" id="ARBA00022692"/>
    </source>
</evidence>
<keyword evidence="11" id="KW-0999">Mitochondrion inner membrane</keyword>
<evidence type="ECO:0000256" key="12">
    <source>
        <dbReference type="SAM" id="MobiDB-lite"/>
    </source>
</evidence>
<dbReference type="Proteomes" id="UP000807469">
    <property type="component" value="Unassembled WGS sequence"/>
</dbReference>
<keyword evidence="7 11" id="KW-0496">Mitochondrion</keyword>
<evidence type="ECO:0000256" key="11">
    <source>
        <dbReference type="RuleBase" id="RU363010"/>
    </source>
</evidence>
<gene>
    <name evidence="13" type="ORF">BDN70DRAFT_872966</name>
</gene>
<proteinExistence type="inferred from homology"/>
<dbReference type="InterPro" id="IPR031463">
    <property type="entry name" value="Mic12"/>
</dbReference>
<feature type="region of interest" description="Disordered" evidence="12">
    <location>
        <begin position="98"/>
        <end position="126"/>
    </location>
</feature>
<feature type="compositionally biased region" description="Low complexity" evidence="12">
    <location>
        <begin position="112"/>
        <end position="126"/>
    </location>
</feature>
<sequence length="126" mass="13641">MSFLIGPISGALVAGGVYYGFSNLMQTRTNQHIKDLHALSVRLVETPTLVQAPPPAATRIKPHPFTSEIKSQWNDEIAAVFKRIQSLDRTAVEWGRSLLYGPPTTEGKTVQTSTSTTSTPTPTSSS</sequence>
<keyword evidence="6" id="KW-1133">Transmembrane helix</keyword>
<evidence type="ECO:0000256" key="2">
    <source>
        <dbReference type="ARBA" id="ARBA00004370"/>
    </source>
</evidence>
<comment type="function">
    <text evidence="1 11">Component of the MICOS complex, a large protein complex of the mitochondrial inner membrane that plays crucial roles in the maintenance of crista junctions, inner membrane architecture, and formation of contact sites to the outer membrane.</text>
</comment>
<comment type="caution">
    <text evidence="13">The sequence shown here is derived from an EMBL/GenBank/DDBJ whole genome shotgun (WGS) entry which is preliminary data.</text>
</comment>
<dbReference type="GO" id="GO:0044284">
    <property type="term" value="C:mitochondrial crista junction"/>
    <property type="evidence" value="ECO:0007669"/>
    <property type="project" value="InterPro"/>
</dbReference>
<evidence type="ECO:0000313" key="13">
    <source>
        <dbReference type="EMBL" id="KAF9484067.1"/>
    </source>
</evidence>
<evidence type="ECO:0000256" key="1">
    <source>
        <dbReference type="ARBA" id="ARBA00002689"/>
    </source>
</evidence>
<evidence type="ECO:0000256" key="9">
    <source>
        <dbReference type="ARBA" id="ARBA00032159"/>
    </source>
</evidence>
<name>A0A9P5ZAT3_9AGAR</name>
<protein>
    <recommendedName>
        <fullName evidence="4 11">MICOS complex subunit MIC12</fullName>
    </recommendedName>
    <alternativeName>
        <fullName evidence="10 11">Altered inheritance of mitochondria protein 5, mitochondrial</fullName>
    </alternativeName>
    <alternativeName>
        <fullName evidence="9 11">Found in mitochondrial proteome protein 51</fullName>
    </alternativeName>
</protein>
<reference evidence="13" key="1">
    <citation type="submission" date="2020-11" db="EMBL/GenBank/DDBJ databases">
        <authorList>
            <consortium name="DOE Joint Genome Institute"/>
            <person name="Ahrendt S."/>
            <person name="Riley R."/>
            <person name="Andreopoulos W."/>
            <person name="Labutti K."/>
            <person name="Pangilinan J."/>
            <person name="Ruiz-Duenas F.J."/>
            <person name="Barrasa J.M."/>
            <person name="Sanchez-Garcia M."/>
            <person name="Camarero S."/>
            <person name="Miyauchi S."/>
            <person name="Serrano A."/>
            <person name="Linde D."/>
            <person name="Babiker R."/>
            <person name="Drula E."/>
            <person name="Ayuso-Fernandez I."/>
            <person name="Pacheco R."/>
            <person name="Padilla G."/>
            <person name="Ferreira P."/>
            <person name="Barriuso J."/>
            <person name="Kellner H."/>
            <person name="Castanera R."/>
            <person name="Alfaro M."/>
            <person name="Ramirez L."/>
            <person name="Pisabarro A.G."/>
            <person name="Kuo A."/>
            <person name="Tritt A."/>
            <person name="Lipzen A."/>
            <person name="He G."/>
            <person name="Yan M."/>
            <person name="Ng V."/>
            <person name="Cullen D."/>
            <person name="Martin F."/>
            <person name="Rosso M.-N."/>
            <person name="Henrissat B."/>
            <person name="Hibbett D."/>
            <person name="Martinez A.T."/>
            <person name="Grigoriev I.V."/>
        </authorList>
    </citation>
    <scope>NUCLEOTIDE SEQUENCE</scope>
    <source>
        <strain evidence="13">CIRM-BRFM 674</strain>
    </source>
</reference>
<dbReference type="GO" id="GO:0061617">
    <property type="term" value="C:MICOS complex"/>
    <property type="evidence" value="ECO:0007669"/>
    <property type="project" value="UniProtKB-UniRule"/>
</dbReference>
<keyword evidence="5" id="KW-0812">Transmembrane</keyword>
<accession>A0A9P5ZAT3</accession>
<evidence type="ECO:0000256" key="6">
    <source>
        <dbReference type="ARBA" id="ARBA00022989"/>
    </source>
</evidence>
<evidence type="ECO:0000256" key="8">
    <source>
        <dbReference type="ARBA" id="ARBA00023136"/>
    </source>
</evidence>
<comment type="subunit">
    <text evidence="11">Component of the mitochondrial contact site and cristae organizing system (MICOS) complex.</text>
</comment>
<evidence type="ECO:0000256" key="7">
    <source>
        <dbReference type="ARBA" id="ARBA00023128"/>
    </source>
</evidence>
<comment type="subcellular location">
    <subcellularLocation>
        <location evidence="2">Membrane</location>
    </subcellularLocation>
    <subcellularLocation>
        <location evidence="11">Mitochondrion inner membrane</location>
        <topology evidence="11">Single-pass membrane protein</topology>
    </subcellularLocation>
</comment>